<organism evidence="1 2">
    <name type="scientific">Pseudomonas syringae</name>
    <dbReference type="NCBI Taxonomy" id="317"/>
    <lineage>
        <taxon>Bacteria</taxon>
        <taxon>Pseudomonadati</taxon>
        <taxon>Pseudomonadota</taxon>
        <taxon>Gammaproteobacteria</taxon>
        <taxon>Pseudomonadales</taxon>
        <taxon>Pseudomonadaceae</taxon>
        <taxon>Pseudomonas</taxon>
    </lineage>
</organism>
<accession>A0A085VL97</accession>
<protein>
    <submittedName>
        <fullName evidence="1">Uncharacterized protein</fullName>
    </submittedName>
</protein>
<dbReference type="EMBL" id="JPQU01000028">
    <property type="protein sequence ID" value="KFE56210.1"/>
    <property type="molecule type" value="Genomic_DNA"/>
</dbReference>
<proteinExistence type="predicted"/>
<comment type="caution">
    <text evidence="1">The sequence shown here is derived from an EMBL/GenBank/DDBJ whole genome shotgun (WGS) entry which is preliminary data.</text>
</comment>
<evidence type="ECO:0000313" key="1">
    <source>
        <dbReference type="EMBL" id="KFE56210.1"/>
    </source>
</evidence>
<sequence>MINVTSDLLVEDEQAGGELGRTDAYRLAMLFEHRAALGFSFHTTLAQSRIAQHVSDWHPGRFEAAQKLNPDQDRGVIVTLVRTVTFSIGK</sequence>
<evidence type="ECO:0000313" key="2">
    <source>
        <dbReference type="Proteomes" id="UP000028631"/>
    </source>
</evidence>
<dbReference type="Proteomes" id="UP000028631">
    <property type="component" value="Unassembled WGS sequence"/>
</dbReference>
<reference evidence="1 2" key="1">
    <citation type="submission" date="2014-07" db="EMBL/GenBank/DDBJ databases">
        <title>Draft Genome Sequences of Environmental Pseudomonas syringae strains.</title>
        <authorList>
            <person name="Baltrus D.A."/>
            <person name="Berge O."/>
            <person name="Morris C."/>
        </authorList>
    </citation>
    <scope>NUCLEOTIDE SEQUENCE [LARGE SCALE GENOMIC DNA]</scope>
    <source>
        <strain evidence="1 2">GAW0119</strain>
    </source>
</reference>
<name>A0A085VL97_PSESX</name>
<dbReference type="PATRIC" id="fig|317.175.peg.1995"/>
<keyword evidence="2" id="KW-1185">Reference proteome</keyword>
<dbReference type="AlphaFoldDB" id="A0A085VL97"/>
<gene>
    <name evidence="1" type="ORF">IV01_09605</name>
</gene>